<dbReference type="Pfam" id="PF00186">
    <property type="entry name" value="DHFR_1"/>
    <property type="match status" value="1"/>
</dbReference>
<proteinExistence type="predicted"/>
<dbReference type="SUPFAM" id="SSF53597">
    <property type="entry name" value="Dihydrofolate reductase-like"/>
    <property type="match status" value="1"/>
</dbReference>
<accession>A0A6C0JYH4</accession>
<dbReference type="GO" id="GO:0004146">
    <property type="term" value="F:dihydrofolate reductase activity"/>
    <property type="evidence" value="ECO:0007669"/>
    <property type="project" value="UniProtKB-EC"/>
</dbReference>
<dbReference type="EC" id="1.5.1.3" evidence="2"/>
<dbReference type="InterPro" id="IPR024072">
    <property type="entry name" value="DHFR-like_dom_sf"/>
</dbReference>
<dbReference type="PANTHER" id="PTHR48069">
    <property type="entry name" value="DIHYDROFOLATE REDUCTASE"/>
    <property type="match status" value="1"/>
</dbReference>
<comment type="pathway">
    <text evidence="1">Cofactor biosynthesis; tetrahydrofolate biosynthesis; 5,6,7,8-tetrahydrofolate from 7,8-dihydrofolate: step 1/1.</text>
</comment>
<feature type="domain" description="DHFR" evidence="6">
    <location>
        <begin position="1"/>
        <end position="135"/>
    </location>
</feature>
<keyword evidence="4" id="KW-0521">NADP</keyword>
<dbReference type="PANTHER" id="PTHR48069:SF3">
    <property type="entry name" value="DIHYDROFOLATE REDUCTASE"/>
    <property type="match status" value="1"/>
</dbReference>
<organism evidence="7">
    <name type="scientific">viral metagenome</name>
    <dbReference type="NCBI Taxonomy" id="1070528"/>
    <lineage>
        <taxon>unclassified sequences</taxon>
        <taxon>metagenomes</taxon>
        <taxon>organismal metagenomes</taxon>
    </lineage>
</organism>
<keyword evidence="5" id="KW-0560">Oxidoreductase</keyword>
<dbReference type="PROSITE" id="PS51330">
    <property type="entry name" value="DHFR_2"/>
    <property type="match status" value="1"/>
</dbReference>
<evidence type="ECO:0000256" key="5">
    <source>
        <dbReference type="ARBA" id="ARBA00023002"/>
    </source>
</evidence>
<evidence type="ECO:0000256" key="3">
    <source>
        <dbReference type="ARBA" id="ARBA00022563"/>
    </source>
</evidence>
<dbReference type="Gene3D" id="3.40.430.10">
    <property type="entry name" value="Dihydrofolate Reductase, subunit A"/>
    <property type="match status" value="1"/>
</dbReference>
<dbReference type="InterPro" id="IPR001796">
    <property type="entry name" value="DHFR_dom"/>
</dbReference>
<dbReference type="GO" id="GO:0050661">
    <property type="term" value="F:NADP binding"/>
    <property type="evidence" value="ECO:0007669"/>
    <property type="project" value="InterPro"/>
</dbReference>
<keyword evidence="3" id="KW-0554">One-carbon metabolism</keyword>
<dbReference type="InterPro" id="IPR012259">
    <property type="entry name" value="DHFR"/>
</dbReference>
<name>A0A6C0JYH4_9ZZZZ</name>
<dbReference type="CDD" id="cd00209">
    <property type="entry name" value="DHFR"/>
    <property type="match status" value="1"/>
</dbReference>
<reference evidence="7" key="1">
    <citation type="journal article" date="2020" name="Nature">
        <title>Giant virus diversity and host interactions through global metagenomics.</title>
        <authorList>
            <person name="Schulz F."/>
            <person name="Roux S."/>
            <person name="Paez-Espino D."/>
            <person name="Jungbluth S."/>
            <person name="Walsh D.A."/>
            <person name="Denef V.J."/>
            <person name="McMahon K.D."/>
            <person name="Konstantinidis K.T."/>
            <person name="Eloe-Fadrosh E.A."/>
            <person name="Kyrpides N.C."/>
            <person name="Woyke T."/>
        </authorList>
    </citation>
    <scope>NUCLEOTIDE SEQUENCE</scope>
    <source>
        <strain evidence="7">GVMAG-S-1101164-67</strain>
    </source>
</reference>
<dbReference type="GO" id="GO:0006730">
    <property type="term" value="P:one-carbon metabolic process"/>
    <property type="evidence" value="ECO:0007669"/>
    <property type="project" value="UniProtKB-KW"/>
</dbReference>
<evidence type="ECO:0000256" key="1">
    <source>
        <dbReference type="ARBA" id="ARBA00004903"/>
    </source>
</evidence>
<dbReference type="EMBL" id="MN740755">
    <property type="protein sequence ID" value="QHU10403.1"/>
    <property type="molecule type" value="Genomic_DNA"/>
</dbReference>
<dbReference type="GO" id="GO:0046452">
    <property type="term" value="P:dihydrofolate metabolic process"/>
    <property type="evidence" value="ECO:0007669"/>
    <property type="project" value="TreeGrafter"/>
</dbReference>
<evidence type="ECO:0000256" key="4">
    <source>
        <dbReference type="ARBA" id="ARBA00022857"/>
    </source>
</evidence>
<sequence>MTMDNVIVMGRKTYESFPNGPLKDRIHIVLTRTPQSSTTMYPNVFFVNTENLREKIDQYKSSKKIFVIGGREIYDLLIDYCEIIHITIVDMEVAGDVVFSYNLEYFVKNYSLLYESDPLISKKDGVKYKYFTFYKK</sequence>
<protein>
    <recommendedName>
        <fullName evidence="2">dihydrofolate reductase</fullName>
        <ecNumber evidence="2">1.5.1.3</ecNumber>
    </recommendedName>
</protein>
<dbReference type="GO" id="GO:0046654">
    <property type="term" value="P:tetrahydrofolate biosynthetic process"/>
    <property type="evidence" value="ECO:0007669"/>
    <property type="project" value="InterPro"/>
</dbReference>
<dbReference type="AlphaFoldDB" id="A0A6C0JYH4"/>
<evidence type="ECO:0000256" key="2">
    <source>
        <dbReference type="ARBA" id="ARBA00012856"/>
    </source>
</evidence>
<evidence type="ECO:0000259" key="6">
    <source>
        <dbReference type="PROSITE" id="PS51330"/>
    </source>
</evidence>
<dbReference type="GO" id="GO:0046655">
    <property type="term" value="P:folic acid metabolic process"/>
    <property type="evidence" value="ECO:0007669"/>
    <property type="project" value="TreeGrafter"/>
</dbReference>
<evidence type="ECO:0000313" key="7">
    <source>
        <dbReference type="EMBL" id="QHU10403.1"/>
    </source>
</evidence>
<dbReference type="PRINTS" id="PR00070">
    <property type="entry name" value="DHFR"/>
</dbReference>